<organism evidence="1 2">
    <name type="scientific">Phytophthora megakarya</name>
    <dbReference type="NCBI Taxonomy" id="4795"/>
    <lineage>
        <taxon>Eukaryota</taxon>
        <taxon>Sar</taxon>
        <taxon>Stramenopiles</taxon>
        <taxon>Oomycota</taxon>
        <taxon>Peronosporomycetes</taxon>
        <taxon>Peronosporales</taxon>
        <taxon>Peronosporaceae</taxon>
        <taxon>Phytophthora</taxon>
    </lineage>
</organism>
<comment type="caution">
    <text evidence="1">The sequence shown here is derived from an EMBL/GenBank/DDBJ whole genome shotgun (WGS) entry which is preliminary data.</text>
</comment>
<evidence type="ECO:0000313" key="1">
    <source>
        <dbReference type="EMBL" id="OWY93905.1"/>
    </source>
</evidence>
<name>A0A225ULL0_9STRA</name>
<protein>
    <submittedName>
        <fullName evidence="1">Uncharacterized protein</fullName>
    </submittedName>
</protein>
<proteinExistence type="predicted"/>
<dbReference type="AlphaFoldDB" id="A0A225ULL0"/>
<keyword evidence="2" id="KW-1185">Reference proteome</keyword>
<reference evidence="2" key="1">
    <citation type="submission" date="2017-03" db="EMBL/GenBank/DDBJ databases">
        <title>Phytopthora megakarya and P. palmivora, two closely related causual agents of cacao black pod achieved similar genome size and gene model numbers by different mechanisms.</title>
        <authorList>
            <person name="Ali S."/>
            <person name="Shao J."/>
            <person name="Larry D.J."/>
            <person name="Kronmiller B."/>
            <person name="Shen D."/>
            <person name="Strem M.D."/>
            <person name="Melnick R.L."/>
            <person name="Guiltinan M.J."/>
            <person name="Tyler B.M."/>
            <person name="Meinhardt L.W."/>
            <person name="Bailey B.A."/>
        </authorList>
    </citation>
    <scope>NUCLEOTIDE SEQUENCE [LARGE SCALE GENOMIC DNA]</scope>
    <source>
        <strain evidence="2">zdho120</strain>
    </source>
</reference>
<accession>A0A225ULL0</accession>
<gene>
    <name evidence="1" type="ORF">PHMEG_00036527</name>
</gene>
<evidence type="ECO:0000313" key="2">
    <source>
        <dbReference type="Proteomes" id="UP000198211"/>
    </source>
</evidence>
<dbReference type="Proteomes" id="UP000198211">
    <property type="component" value="Unassembled WGS sequence"/>
</dbReference>
<dbReference type="EMBL" id="NBNE01015241">
    <property type="protein sequence ID" value="OWY93905.1"/>
    <property type="molecule type" value="Genomic_DNA"/>
</dbReference>
<sequence length="129" mass="14615">MATTPGPELCETCYKTDDQNVKALELTRMQLLPFDTNAFSSFPDRQDACIAKRSKDMYVMQVCLTAPLESGGQLRLRLTLLPTTGQLNFQGQNHGEAFNEVVVPFYRGLIASRYKFIENALFDKIRMRG</sequence>